<organism evidence="2">
    <name type="scientific">Lotharella oceanica</name>
    <dbReference type="NCBI Taxonomy" id="641309"/>
    <lineage>
        <taxon>Eukaryota</taxon>
        <taxon>Sar</taxon>
        <taxon>Rhizaria</taxon>
        <taxon>Cercozoa</taxon>
        <taxon>Chlorarachniophyceae</taxon>
        <taxon>Lotharella</taxon>
    </lineage>
</organism>
<protein>
    <submittedName>
        <fullName evidence="2">Uncharacterized protein</fullName>
    </submittedName>
</protein>
<dbReference type="AlphaFoldDB" id="A0A7S2U4C7"/>
<dbReference type="EMBL" id="HBHP01034262">
    <property type="protein sequence ID" value="CAD9777083.1"/>
    <property type="molecule type" value="Transcribed_RNA"/>
</dbReference>
<keyword evidence="1" id="KW-0472">Membrane</keyword>
<sequence>MGAAYTNPVFLHGWGSECDRSDKVYIEDALIPRFAEDSKVPPEDWEQFVAEFNAAMQENCPSFYLAYITFVVILIAAIVLSLFVIWWLILIAILPIVWLIVRIYCQLNGTINRELDRANKDFFFSYNLTAAIRSIRGKGESIVIEFHPSRLPDDPGERSVA</sequence>
<gene>
    <name evidence="2" type="ORF">LSP00402_LOCUS21099</name>
</gene>
<proteinExistence type="predicted"/>
<feature type="transmembrane region" description="Helical" evidence="1">
    <location>
        <begin position="85"/>
        <end position="105"/>
    </location>
</feature>
<evidence type="ECO:0000256" key="1">
    <source>
        <dbReference type="SAM" id="Phobius"/>
    </source>
</evidence>
<name>A0A7S2U4C7_9EUKA</name>
<reference evidence="2" key="1">
    <citation type="submission" date="2021-01" db="EMBL/GenBank/DDBJ databases">
        <authorList>
            <person name="Corre E."/>
            <person name="Pelletier E."/>
            <person name="Niang G."/>
            <person name="Scheremetjew M."/>
            <person name="Finn R."/>
            <person name="Kale V."/>
            <person name="Holt S."/>
            <person name="Cochrane G."/>
            <person name="Meng A."/>
            <person name="Brown T."/>
            <person name="Cohen L."/>
        </authorList>
    </citation>
    <scope>NUCLEOTIDE SEQUENCE</scope>
    <source>
        <strain evidence="2">CCMP622</strain>
    </source>
</reference>
<keyword evidence="1" id="KW-1133">Transmembrane helix</keyword>
<keyword evidence="1" id="KW-0812">Transmembrane</keyword>
<accession>A0A7S2U4C7</accession>
<feature type="transmembrane region" description="Helical" evidence="1">
    <location>
        <begin position="62"/>
        <end position="79"/>
    </location>
</feature>
<evidence type="ECO:0000313" key="2">
    <source>
        <dbReference type="EMBL" id="CAD9777083.1"/>
    </source>
</evidence>